<evidence type="ECO:0000256" key="2">
    <source>
        <dbReference type="ARBA" id="ARBA00007495"/>
    </source>
</evidence>
<dbReference type="InterPro" id="IPR017853">
    <property type="entry name" value="GH"/>
</dbReference>
<keyword evidence="6 10" id="KW-0119">Carbohydrate metabolism</keyword>
<dbReference type="EMBL" id="PVTX01000004">
    <property type="protein sequence ID" value="PRZ07581.1"/>
    <property type="molecule type" value="Genomic_DNA"/>
</dbReference>
<name>A0ABX5EEL2_9MICO</name>
<keyword evidence="7 10" id="KW-0326">Glycosidase</keyword>
<proteinExistence type="inferred from homology"/>
<dbReference type="Pfam" id="PF00331">
    <property type="entry name" value="Glyco_hydro_10"/>
    <property type="match status" value="1"/>
</dbReference>
<dbReference type="PRINTS" id="PR00134">
    <property type="entry name" value="GLHYDRLASE10"/>
</dbReference>
<dbReference type="PANTHER" id="PTHR31490:SF88">
    <property type="entry name" value="BETA-XYLANASE"/>
    <property type="match status" value="1"/>
</dbReference>
<dbReference type="RefSeq" id="WP_106266529.1">
    <property type="nucleotide sequence ID" value="NZ_PVTX01000004.1"/>
</dbReference>
<dbReference type="PANTHER" id="PTHR31490">
    <property type="entry name" value="GLYCOSYL HYDROLASE"/>
    <property type="match status" value="1"/>
</dbReference>
<dbReference type="PROSITE" id="PS51760">
    <property type="entry name" value="GH10_2"/>
    <property type="match status" value="1"/>
</dbReference>
<evidence type="ECO:0000256" key="11">
    <source>
        <dbReference type="SAM" id="MobiDB-lite"/>
    </source>
</evidence>
<feature type="region of interest" description="Disordered" evidence="11">
    <location>
        <begin position="363"/>
        <end position="383"/>
    </location>
</feature>
<evidence type="ECO:0000256" key="10">
    <source>
        <dbReference type="RuleBase" id="RU361174"/>
    </source>
</evidence>
<reference evidence="14 15" key="1">
    <citation type="submission" date="2018-03" db="EMBL/GenBank/DDBJ databases">
        <title>Comparative analysis of microorganisms from saline springs in Andes Mountain Range, Colombia.</title>
        <authorList>
            <person name="Rubin E."/>
        </authorList>
    </citation>
    <scope>NUCLEOTIDE SEQUENCE [LARGE SCALE GENOMIC DNA]</scope>
    <source>
        <strain evidence="14 15">CG 23</strain>
    </source>
</reference>
<evidence type="ECO:0000313" key="14">
    <source>
        <dbReference type="EMBL" id="PRZ07581.1"/>
    </source>
</evidence>
<accession>A0ABX5EEL2</accession>
<evidence type="ECO:0000313" key="15">
    <source>
        <dbReference type="Proteomes" id="UP000239895"/>
    </source>
</evidence>
<sequence length="485" mass="51332">MRTSFENDYHDRGARRSVAGAAATALLGGALLAGGMLTGPAQAAEPVHEPLRDAAERQGITLGFALTPGHLNDPGYRAIAEREFNLVVAENAMKWDATEPSQGSYSWGQADQVADFAAAQDADLYGHTLVWHSQLPGWAEGITDPTRLRDAMYDHIDAVAGRYAGDVDSWDVVNEMWEQDGSRRQSVFQRVLGDGYIADALTRARQAAPDADLCLNDYSTDGINAKSTAMYDLVADLLADGVPIDCVGFQSHLIVGQVPSTYQQNLQRFADLGVDVRITELDVRMNVPASTTDLAQQARDYRAVVEACLAVDRCTGVTVWGIDDGHSWVPDVFGGQGAALPWDAQYRAKPAYTAIAEALGAQVEGEPDPDPSDPGDPGDPGDAACSVSWSNAGWNTGYTGTVTLTNTGDSSWSAWTLTADLPAGQTLTNGWSADWSQSGSTITATHAAWNGAVPAGGSVQIGYNATHSGDSGVPTQYTVNGADCS</sequence>
<dbReference type="SMART" id="SM00633">
    <property type="entry name" value="Glyco_10"/>
    <property type="match status" value="1"/>
</dbReference>
<comment type="caution">
    <text evidence="14">The sequence shown here is derived from an EMBL/GenBank/DDBJ whole genome shotgun (WGS) entry which is preliminary data.</text>
</comment>
<gene>
    <name evidence="14" type="ORF">BCL65_10418</name>
</gene>
<dbReference type="Proteomes" id="UP000239895">
    <property type="component" value="Unassembled WGS sequence"/>
</dbReference>
<evidence type="ECO:0000259" key="12">
    <source>
        <dbReference type="PROSITE" id="PS51173"/>
    </source>
</evidence>
<dbReference type="Pfam" id="PF00553">
    <property type="entry name" value="CBM_2"/>
    <property type="match status" value="1"/>
</dbReference>
<dbReference type="InterPro" id="IPR044846">
    <property type="entry name" value="GH10"/>
</dbReference>
<feature type="active site" description="Nucleophile" evidence="9">
    <location>
        <position position="280"/>
    </location>
</feature>
<evidence type="ECO:0000256" key="3">
    <source>
        <dbReference type="ARBA" id="ARBA00022651"/>
    </source>
</evidence>
<keyword evidence="8 10" id="KW-0624">Polysaccharide degradation</keyword>
<dbReference type="SMART" id="SM00637">
    <property type="entry name" value="CBD_II"/>
    <property type="match status" value="1"/>
</dbReference>
<dbReference type="InterPro" id="IPR012291">
    <property type="entry name" value="CBM2_carb-bd_dom_sf"/>
</dbReference>
<feature type="domain" description="CBM2" evidence="12">
    <location>
        <begin position="378"/>
        <end position="485"/>
    </location>
</feature>
<keyword evidence="3" id="KW-0858">Xylan degradation</keyword>
<dbReference type="SUPFAM" id="SSF51445">
    <property type="entry name" value="(Trans)glycosidases"/>
    <property type="match status" value="1"/>
</dbReference>
<dbReference type="InterPro" id="IPR001919">
    <property type="entry name" value="CBD2"/>
</dbReference>
<organism evidence="14 15">
    <name type="scientific">Isoptericola halotolerans</name>
    <dbReference type="NCBI Taxonomy" id="300560"/>
    <lineage>
        <taxon>Bacteria</taxon>
        <taxon>Bacillati</taxon>
        <taxon>Actinomycetota</taxon>
        <taxon>Actinomycetes</taxon>
        <taxon>Micrococcales</taxon>
        <taxon>Promicromonosporaceae</taxon>
        <taxon>Isoptericola</taxon>
    </lineage>
</organism>
<dbReference type="Gene3D" id="2.60.40.290">
    <property type="match status" value="1"/>
</dbReference>
<dbReference type="EC" id="3.2.1.8" evidence="10"/>
<keyword evidence="4" id="KW-0732">Signal</keyword>
<dbReference type="InterPro" id="IPR031158">
    <property type="entry name" value="GH10_AS"/>
</dbReference>
<evidence type="ECO:0000256" key="1">
    <source>
        <dbReference type="ARBA" id="ARBA00000681"/>
    </source>
</evidence>
<dbReference type="InterPro" id="IPR008965">
    <property type="entry name" value="CBM2/CBM3_carb-bd_dom_sf"/>
</dbReference>
<feature type="domain" description="GH10" evidence="13">
    <location>
        <begin position="45"/>
        <end position="358"/>
    </location>
</feature>
<evidence type="ECO:0000256" key="7">
    <source>
        <dbReference type="ARBA" id="ARBA00023295"/>
    </source>
</evidence>
<dbReference type="InterPro" id="IPR001000">
    <property type="entry name" value="GH10_dom"/>
</dbReference>
<dbReference type="GO" id="GO:0016787">
    <property type="term" value="F:hydrolase activity"/>
    <property type="evidence" value="ECO:0007669"/>
    <property type="project" value="UniProtKB-KW"/>
</dbReference>
<dbReference type="SUPFAM" id="SSF49384">
    <property type="entry name" value="Carbohydrate-binding domain"/>
    <property type="match status" value="1"/>
</dbReference>
<keyword evidence="15" id="KW-1185">Reference proteome</keyword>
<dbReference type="Gene3D" id="3.20.20.80">
    <property type="entry name" value="Glycosidases"/>
    <property type="match status" value="1"/>
</dbReference>
<evidence type="ECO:0000259" key="13">
    <source>
        <dbReference type="PROSITE" id="PS51760"/>
    </source>
</evidence>
<evidence type="ECO:0000256" key="9">
    <source>
        <dbReference type="PROSITE-ProRule" id="PRU10061"/>
    </source>
</evidence>
<dbReference type="PROSITE" id="PS00591">
    <property type="entry name" value="GH10_1"/>
    <property type="match status" value="1"/>
</dbReference>
<comment type="catalytic activity">
    <reaction evidence="1 10">
        <text>Endohydrolysis of (1-&gt;4)-beta-D-xylosidic linkages in xylans.</text>
        <dbReference type="EC" id="3.2.1.8"/>
    </reaction>
</comment>
<evidence type="ECO:0000256" key="5">
    <source>
        <dbReference type="ARBA" id="ARBA00022801"/>
    </source>
</evidence>
<comment type="similarity">
    <text evidence="2 10">Belongs to the glycosyl hydrolase 10 (cellulase F) family.</text>
</comment>
<evidence type="ECO:0000256" key="4">
    <source>
        <dbReference type="ARBA" id="ARBA00022729"/>
    </source>
</evidence>
<evidence type="ECO:0000256" key="8">
    <source>
        <dbReference type="ARBA" id="ARBA00023326"/>
    </source>
</evidence>
<keyword evidence="5 10" id="KW-0378">Hydrolase</keyword>
<dbReference type="PROSITE" id="PS51173">
    <property type="entry name" value="CBM2"/>
    <property type="match status" value="1"/>
</dbReference>
<evidence type="ECO:0000256" key="6">
    <source>
        <dbReference type="ARBA" id="ARBA00023277"/>
    </source>
</evidence>
<protein>
    <recommendedName>
        <fullName evidence="10">Beta-xylanase</fullName>
        <ecNumber evidence="10">3.2.1.8</ecNumber>
    </recommendedName>
</protein>